<dbReference type="PANTHER" id="PTHR11806">
    <property type="entry name" value="GLUCOSE INHIBITED DIVISION PROTEIN A"/>
    <property type="match status" value="1"/>
</dbReference>
<dbReference type="InterPro" id="IPR044920">
    <property type="entry name" value="MnmG_C_subdom_sf"/>
</dbReference>
<comment type="similarity">
    <text evidence="3 11">Belongs to the MnmG family.</text>
</comment>
<comment type="subcellular location">
    <subcellularLocation>
        <location evidence="11">Cytoplasm</location>
    </subcellularLocation>
</comment>
<feature type="domain" description="tRNA uridine 5-carboxymethylaminomethyl modification enzyme C-terminal subdomain" evidence="12">
    <location>
        <begin position="538"/>
        <end position="609"/>
    </location>
</feature>
<evidence type="ECO:0000256" key="6">
    <source>
        <dbReference type="ARBA" id="ARBA00022694"/>
    </source>
</evidence>
<keyword evidence="14" id="KW-1185">Reference proteome</keyword>
<keyword evidence="11" id="KW-0963">Cytoplasm</keyword>
<dbReference type="PROSITE" id="PS01281">
    <property type="entry name" value="GIDA_2"/>
    <property type="match status" value="1"/>
</dbReference>
<dbReference type="InterPro" id="IPR047001">
    <property type="entry name" value="MnmG_C_subdom"/>
</dbReference>
<dbReference type="Proteomes" id="UP001320768">
    <property type="component" value="Unassembled WGS sequence"/>
</dbReference>
<dbReference type="Gene3D" id="3.50.50.60">
    <property type="entry name" value="FAD/NAD(P)-binding domain"/>
    <property type="match status" value="2"/>
</dbReference>
<evidence type="ECO:0000256" key="2">
    <source>
        <dbReference type="ARBA" id="ARBA00003717"/>
    </source>
</evidence>
<keyword evidence="7 11" id="KW-0274">FAD</keyword>
<evidence type="ECO:0000256" key="4">
    <source>
        <dbReference type="ARBA" id="ARBA00020461"/>
    </source>
</evidence>
<dbReference type="Pfam" id="PF21680">
    <property type="entry name" value="GIDA_C_1st"/>
    <property type="match status" value="1"/>
</dbReference>
<dbReference type="InterPro" id="IPR040131">
    <property type="entry name" value="MnmG_N"/>
</dbReference>
<protein>
    <recommendedName>
        <fullName evidence="4 11">tRNA uridine 5-carboxymethylaminomethyl modification enzyme MnmG</fullName>
    </recommendedName>
    <alternativeName>
        <fullName evidence="10 11">Glucose-inhibited division protein A</fullName>
    </alternativeName>
</protein>
<dbReference type="InterPro" id="IPR002218">
    <property type="entry name" value="MnmG-rel"/>
</dbReference>
<keyword evidence="8 11" id="KW-0520">NAD</keyword>
<evidence type="ECO:0000259" key="12">
    <source>
        <dbReference type="SMART" id="SM01228"/>
    </source>
</evidence>
<dbReference type="HAMAP" id="MF_00129">
    <property type="entry name" value="MnmG_GidA"/>
    <property type="match status" value="1"/>
</dbReference>
<dbReference type="InterPro" id="IPR004416">
    <property type="entry name" value="MnmG"/>
</dbReference>
<dbReference type="Pfam" id="PF01134">
    <property type="entry name" value="GIDA"/>
    <property type="match status" value="1"/>
</dbReference>
<evidence type="ECO:0000256" key="11">
    <source>
        <dbReference type="HAMAP-Rule" id="MF_00129"/>
    </source>
</evidence>
<reference evidence="13 14" key="1">
    <citation type="journal article" date="2022" name="Nat. Microbiol.">
        <title>The microbiome of a bacterivorous marine choanoflagellate contains a resource-demanding obligate bacterial associate.</title>
        <authorList>
            <person name="Needham D.M."/>
            <person name="Poirier C."/>
            <person name="Bachy C."/>
            <person name="George E.E."/>
            <person name="Wilken S."/>
            <person name="Yung C.C.M."/>
            <person name="Limardo A.J."/>
            <person name="Morando M."/>
            <person name="Sudek L."/>
            <person name="Malmstrom R.R."/>
            <person name="Keeling P.J."/>
            <person name="Santoro A.E."/>
            <person name="Worden A.Z."/>
        </authorList>
    </citation>
    <scope>NUCLEOTIDE SEQUENCE [LARGE SCALE GENOMIC DNA]</scope>
    <source>
        <strain evidence="13 14">Comchoano-2</strain>
    </source>
</reference>
<dbReference type="RefSeq" id="WP_258569319.1">
    <property type="nucleotide sequence ID" value="NZ_JAKUDN010000002.1"/>
</dbReference>
<dbReference type="Gene3D" id="1.10.150.570">
    <property type="entry name" value="GidA associated domain, C-terminal subdomain"/>
    <property type="match status" value="1"/>
</dbReference>
<comment type="caution">
    <text evidence="13">The sequence shown here is derived from an EMBL/GenBank/DDBJ whole genome shotgun (WGS) entry which is preliminary data.</text>
</comment>
<dbReference type="InterPro" id="IPR049312">
    <property type="entry name" value="GIDA_C_N"/>
</dbReference>
<evidence type="ECO:0000313" key="14">
    <source>
        <dbReference type="Proteomes" id="UP001320768"/>
    </source>
</evidence>
<dbReference type="InterPro" id="IPR020595">
    <property type="entry name" value="MnmG-rel_CS"/>
</dbReference>
<dbReference type="SUPFAM" id="SSF51905">
    <property type="entry name" value="FAD/NAD(P)-binding domain"/>
    <property type="match status" value="1"/>
</dbReference>
<dbReference type="Pfam" id="PF13932">
    <property type="entry name" value="SAM_GIDA_C"/>
    <property type="match status" value="1"/>
</dbReference>
<accession>A0ABT1L4V7</accession>
<evidence type="ECO:0000256" key="9">
    <source>
        <dbReference type="ARBA" id="ARBA00025948"/>
    </source>
</evidence>
<evidence type="ECO:0000256" key="10">
    <source>
        <dbReference type="ARBA" id="ARBA00031800"/>
    </source>
</evidence>
<evidence type="ECO:0000313" key="13">
    <source>
        <dbReference type="EMBL" id="MCP8352210.1"/>
    </source>
</evidence>
<feature type="binding site" evidence="11">
    <location>
        <position position="126"/>
    </location>
    <ligand>
        <name>FAD</name>
        <dbReference type="ChEBI" id="CHEBI:57692"/>
    </ligand>
</feature>
<comment type="subunit">
    <text evidence="9 11">Homodimer. Heterotetramer of two MnmE and two MnmG subunits.</text>
</comment>
<evidence type="ECO:0000256" key="5">
    <source>
        <dbReference type="ARBA" id="ARBA00022630"/>
    </source>
</evidence>
<sequence>MYKYPKKFDVIVIGGGHAGVEAAGAAARMGMHTLLVTHNIDTIGVMSCNPAIGGLGKTHLVKEVDALDGYMGRAADAAAIHKRVLNASKGAAVQAVRYQACRDHYRQAIRQMVESTKGLEILQSEVADLMVDGDTVTGVQTKSQIDITAKAVVLTTGTFLAGKIHVGSVTQSGGRSGDPASEQLATYLGKTFAIGRLKTGTPPRIAQSSIDFSKLEIQASEHHAPQMSYMHDQPLDMPQRHCYMAKTNAKTHEIIKRYMAHSPIFQQRGELMGPRYCPSIEQKVDRFPEKDSHQIFVEPEGLYAREIYPNGISTSLPFEAQQLFIQSMVGFEEAIITRPGYAISYGYFDPRGLKPSLETKTISGLFFAGQINGTTGYEEAAAQGILAGINAALKVQEADPLIMGRDQSYIGVLVDDLVTNGTIEPYRMFTSRAEHRLKLRCDNAHYRLTALGAEVGVVSSERLAKTQKQERELSEALAFLQANRVTHYKSLKALYPNDGPKLLADLVKQPQVPVSDLIKAGVIQEASRFCFQEAITYLRYEGYIAKQEAQIKRLDSAHRTKIPTGFVYAEVKGLSAELVEKLLQVQPLTLGQASRISGMTPAALSLIAIYLKRHEAVL</sequence>
<dbReference type="InterPro" id="IPR026904">
    <property type="entry name" value="MnmG_C"/>
</dbReference>
<dbReference type="NCBIfam" id="TIGR00136">
    <property type="entry name" value="mnmG_gidA"/>
    <property type="match status" value="1"/>
</dbReference>
<dbReference type="PROSITE" id="PS01280">
    <property type="entry name" value="GIDA_1"/>
    <property type="match status" value="1"/>
</dbReference>
<keyword evidence="5 11" id="KW-0285">Flavoprotein</keyword>
<feature type="binding site" evidence="11">
    <location>
        <position position="370"/>
    </location>
    <ligand>
        <name>FAD</name>
        <dbReference type="ChEBI" id="CHEBI:57692"/>
    </ligand>
</feature>
<organism evidence="13 14">
    <name type="scientific">Candidatus Synchoanobacter obligatus</name>
    <dbReference type="NCBI Taxonomy" id="2919597"/>
    <lineage>
        <taxon>Bacteria</taxon>
        <taxon>Pseudomonadati</taxon>
        <taxon>Pseudomonadota</taxon>
        <taxon>Gammaproteobacteria</taxon>
        <taxon>Candidatus Comchoanobacterales</taxon>
        <taxon>Candidatus Comchoanobacteraceae</taxon>
        <taxon>Candidatus Synchoanobacter</taxon>
    </lineage>
</organism>
<evidence type="ECO:0000256" key="8">
    <source>
        <dbReference type="ARBA" id="ARBA00023027"/>
    </source>
</evidence>
<dbReference type="EMBL" id="JAKUDN010000002">
    <property type="protein sequence ID" value="MCP8352210.1"/>
    <property type="molecule type" value="Genomic_DNA"/>
</dbReference>
<comment type="cofactor">
    <cofactor evidence="1 11">
        <name>FAD</name>
        <dbReference type="ChEBI" id="CHEBI:57692"/>
    </cofactor>
</comment>
<name>A0ABT1L4V7_9GAMM</name>
<proteinExistence type="inferred from homology"/>
<evidence type="ECO:0000256" key="1">
    <source>
        <dbReference type="ARBA" id="ARBA00001974"/>
    </source>
</evidence>
<comment type="function">
    <text evidence="2 11">NAD-binding protein involved in the addition of a carboxymethylaminomethyl (cmnm) group at the wobble position (U34) of certain tRNAs, forming tRNA-cmnm(5)s(2)U34.</text>
</comment>
<gene>
    <name evidence="11 13" type="primary">mnmG</name>
    <name evidence="11" type="synonym">gidA</name>
    <name evidence="13" type="ORF">MKS91_02775</name>
</gene>
<dbReference type="InterPro" id="IPR036188">
    <property type="entry name" value="FAD/NAD-bd_sf"/>
</dbReference>
<feature type="binding site" evidence="11">
    <location>
        <begin position="14"/>
        <end position="19"/>
    </location>
    <ligand>
        <name>FAD</name>
        <dbReference type="ChEBI" id="CHEBI:57692"/>
    </ligand>
</feature>
<feature type="binding site" evidence="11">
    <location>
        <begin position="273"/>
        <end position="287"/>
    </location>
    <ligand>
        <name>NAD(+)</name>
        <dbReference type="ChEBI" id="CHEBI:57540"/>
    </ligand>
</feature>
<evidence type="ECO:0000256" key="3">
    <source>
        <dbReference type="ARBA" id="ARBA00007653"/>
    </source>
</evidence>
<dbReference type="SMART" id="SM01228">
    <property type="entry name" value="GIDA_assoc_3"/>
    <property type="match status" value="1"/>
</dbReference>
<dbReference type="PANTHER" id="PTHR11806:SF0">
    <property type="entry name" value="PROTEIN MTO1 HOMOLOG, MITOCHONDRIAL"/>
    <property type="match status" value="1"/>
</dbReference>
<feature type="binding site" evidence="11">
    <location>
        <position position="181"/>
    </location>
    <ligand>
        <name>FAD</name>
        <dbReference type="ChEBI" id="CHEBI:57692"/>
    </ligand>
</feature>
<evidence type="ECO:0000256" key="7">
    <source>
        <dbReference type="ARBA" id="ARBA00022827"/>
    </source>
</evidence>
<keyword evidence="6 11" id="KW-0819">tRNA processing</keyword>